<gene>
    <name evidence="3" type="ORF">AVEN_109775_1</name>
    <name evidence="2" type="ORF">AVEN_261283_1</name>
</gene>
<name>A0A4Y1ZWV2_ARAVE</name>
<dbReference type="AlphaFoldDB" id="A0A4Y1ZWV2"/>
<evidence type="ECO:0000256" key="1">
    <source>
        <dbReference type="SAM" id="MobiDB-lite"/>
    </source>
</evidence>
<organism evidence="3 4">
    <name type="scientific">Araneus ventricosus</name>
    <name type="common">Orbweaver spider</name>
    <name type="synonym">Epeira ventricosa</name>
    <dbReference type="NCBI Taxonomy" id="182803"/>
    <lineage>
        <taxon>Eukaryota</taxon>
        <taxon>Metazoa</taxon>
        <taxon>Ecdysozoa</taxon>
        <taxon>Arthropoda</taxon>
        <taxon>Chelicerata</taxon>
        <taxon>Arachnida</taxon>
        <taxon>Araneae</taxon>
        <taxon>Araneomorphae</taxon>
        <taxon>Entelegynae</taxon>
        <taxon>Araneoidea</taxon>
        <taxon>Araneidae</taxon>
        <taxon>Araneus</taxon>
    </lineage>
</organism>
<evidence type="ECO:0000313" key="2">
    <source>
        <dbReference type="EMBL" id="GBL71956.1"/>
    </source>
</evidence>
<accession>A0A4Y1ZWV2</accession>
<evidence type="ECO:0000313" key="4">
    <source>
        <dbReference type="Proteomes" id="UP000499080"/>
    </source>
</evidence>
<reference evidence="3 4" key="1">
    <citation type="journal article" date="2019" name="Sci. Rep.">
        <title>Orb-weaving spider Araneus ventricosus genome elucidates the spidroin gene catalogue.</title>
        <authorList>
            <person name="Kono N."/>
            <person name="Nakamura H."/>
            <person name="Ohtoshi R."/>
            <person name="Moran D.A.P."/>
            <person name="Shinohara A."/>
            <person name="Yoshida Y."/>
            <person name="Fujiwara M."/>
            <person name="Mori M."/>
            <person name="Tomita M."/>
            <person name="Arakawa K."/>
        </authorList>
    </citation>
    <scope>NUCLEOTIDE SEQUENCE [LARGE SCALE GENOMIC DNA]</scope>
</reference>
<dbReference type="EMBL" id="BGPR01078853">
    <property type="protein sequence ID" value="GBL71971.1"/>
    <property type="molecule type" value="Genomic_DNA"/>
</dbReference>
<keyword evidence="4" id="KW-1185">Reference proteome</keyword>
<feature type="non-terminal residue" evidence="3">
    <location>
        <position position="1"/>
    </location>
</feature>
<comment type="caution">
    <text evidence="3">The sequence shown here is derived from an EMBL/GenBank/DDBJ whole genome shotgun (WGS) entry which is preliminary data.</text>
</comment>
<dbReference type="EMBL" id="BGPR01078849">
    <property type="protein sequence ID" value="GBL71956.1"/>
    <property type="molecule type" value="Genomic_DNA"/>
</dbReference>
<proteinExistence type="predicted"/>
<dbReference type="Proteomes" id="UP000499080">
    <property type="component" value="Unassembled WGS sequence"/>
</dbReference>
<feature type="region of interest" description="Disordered" evidence="1">
    <location>
        <begin position="1"/>
        <end position="40"/>
    </location>
</feature>
<protein>
    <submittedName>
        <fullName evidence="3">Uncharacterized protein</fullName>
    </submittedName>
</protein>
<sequence>NLRWRRRQNHLMDLPSGDGHGVGVGGVASPKALDEGGCRDSPPDHMFLALLLLDLQRESRAQNALQKETVQPIN</sequence>
<evidence type="ECO:0000313" key="3">
    <source>
        <dbReference type="EMBL" id="GBL71971.1"/>
    </source>
</evidence>